<dbReference type="PANTHER" id="PTHR31286">
    <property type="entry name" value="GLYCINE-RICH CELL WALL STRUCTURAL PROTEIN 1.8-LIKE"/>
    <property type="match status" value="1"/>
</dbReference>
<organism evidence="3 4">
    <name type="scientific">Linum trigynum</name>
    <dbReference type="NCBI Taxonomy" id="586398"/>
    <lineage>
        <taxon>Eukaryota</taxon>
        <taxon>Viridiplantae</taxon>
        <taxon>Streptophyta</taxon>
        <taxon>Embryophyta</taxon>
        <taxon>Tracheophyta</taxon>
        <taxon>Spermatophyta</taxon>
        <taxon>Magnoliopsida</taxon>
        <taxon>eudicotyledons</taxon>
        <taxon>Gunneridae</taxon>
        <taxon>Pentapetalae</taxon>
        <taxon>rosids</taxon>
        <taxon>fabids</taxon>
        <taxon>Malpighiales</taxon>
        <taxon>Linaceae</taxon>
        <taxon>Linum</taxon>
    </lineage>
</organism>
<sequence length="363" mass="40357">MTTVTGGASSGVVGDGRTWASLFSISLDFKLDYYEPEFVNGSLRIPASVIDEGSKRWVNCLVGQFLDRPASLSSIHFWANWIWGRDGAIRVSWLGDKLVLFQFPTAEVCRWVFEGGPWHHRENMLFLRKWEPGVQPLAIDNFVVPVWVRLSNLPSEMTSKEGLGRIASSLGKPLCMDFPTKQGTQFGVYKVCVEVTVKSNMVNKLSITPDGRPEMFVDVEYCHVPSKCMKYNVFGHDCSNLGGKTKQIWVVKQPRVQEVHQASKDKGKGFLMEGVTESSSPVIDMADVADPLQSGKSPISEEVRDITATIEDGFQMVTNRKHRVRAPTPGSIKSPWNGSTGRTSGKLSLDERSFPTLSRPSPK</sequence>
<proteinExistence type="predicted"/>
<reference evidence="3 4" key="1">
    <citation type="submission" date="2024-04" db="EMBL/GenBank/DDBJ databases">
        <authorList>
            <person name="Fracassetti M."/>
        </authorList>
    </citation>
    <scope>NUCLEOTIDE SEQUENCE [LARGE SCALE GENOMIC DNA]</scope>
</reference>
<feature type="region of interest" description="Disordered" evidence="1">
    <location>
        <begin position="320"/>
        <end position="363"/>
    </location>
</feature>
<protein>
    <recommendedName>
        <fullName evidence="2">DUF4283 domain-containing protein</fullName>
    </recommendedName>
</protein>
<feature type="domain" description="DUF4283" evidence="2">
    <location>
        <begin position="55"/>
        <end position="136"/>
    </location>
</feature>
<gene>
    <name evidence="3" type="ORF">LTRI10_LOCUS37065</name>
</gene>
<evidence type="ECO:0000313" key="3">
    <source>
        <dbReference type="EMBL" id="CAL1396713.1"/>
    </source>
</evidence>
<dbReference type="Pfam" id="PF14111">
    <property type="entry name" value="DUF4283"/>
    <property type="match status" value="1"/>
</dbReference>
<feature type="compositionally biased region" description="Polar residues" evidence="1">
    <location>
        <begin position="334"/>
        <end position="346"/>
    </location>
</feature>
<name>A0AAV2FG97_9ROSI</name>
<dbReference type="PANTHER" id="PTHR31286:SF165">
    <property type="entry name" value="DUF4283 DOMAIN-CONTAINING PROTEIN"/>
    <property type="match status" value="1"/>
</dbReference>
<dbReference type="EMBL" id="OZ034819">
    <property type="protein sequence ID" value="CAL1396713.1"/>
    <property type="molecule type" value="Genomic_DNA"/>
</dbReference>
<dbReference type="InterPro" id="IPR025558">
    <property type="entry name" value="DUF4283"/>
</dbReference>
<dbReference type="AlphaFoldDB" id="A0AAV2FG97"/>
<evidence type="ECO:0000256" key="1">
    <source>
        <dbReference type="SAM" id="MobiDB-lite"/>
    </source>
</evidence>
<evidence type="ECO:0000259" key="2">
    <source>
        <dbReference type="Pfam" id="PF14111"/>
    </source>
</evidence>
<evidence type="ECO:0000313" key="4">
    <source>
        <dbReference type="Proteomes" id="UP001497516"/>
    </source>
</evidence>
<keyword evidence="4" id="KW-1185">Reference proteome</keyword>
<accession>A0AAV2FG97</accession>
<dbReference type="Proteomes" id="UP001497516">
    <property type="component" value="Chromosome 6"/>
</dbReference>
<dbReference type="InterPro" id="IPR040256">
    <property type="entry name" value="At4g02000-like"/>
</dbReference>